<gene>
    <name evidence="2" type="ORF">KC19_2G172200</name>
</gene>
<protein>
    <submittedName>
        <fullName evidence="2">Uncharacterized protein</fullName>
    </submittedName>
</protein>
<accession>A0A8T0IWE6</accession>
<keyword evidence="1" id="KW-0732">Signal</keyword>
<dbReference type="Proteomes" id="UP000822688">
    <property type="component" value="Chromosome 2"/>
</dbReference>
<organism evidence="2 3">
    <name type="scientific">Ceratodon purpureus</name>
    <name type="common">Fire moss</name>
    <name type="synonym">Dicranum purpureum</name>
    <dbReference type="NCBI Taxonomy" id="3225"/>
    <lineage>
        <taxon>Eukaryota</taxon>
        <taxon>Viridiplantae</taxon>
        <taxon>Streptophyta</taxon>
        <taxon>Embryophyta</taxon>
        <taxon>Bryophyta</taxon>
        <taxon>Bryophytina</taxon>
        <taxon>Bryopsida</taxon>
        <taxon>Dicranidae</taxon>
        <taxon>Pseudoditrichales</taxon>
        <taxon>Ditrichaceae</taxon>
        <taxon>Ceratodon</taxon>
    </lineage>
</organism>
<keyword evidence="3" id="KW-1185">Reference proteome</keyword>
<sequence>MWFLHFFIKPCRITRIHLDLILTSLVSVPPQTVSSQERWSSEVALELRNISSKSL</sequence>
<proteinExistence type="predicted"/>
<feature type="signal peptide" evidence="1">
    <location>
        <begin position="1"/>
        <end position="18"/>
    </location>
</feature>
<evidence type="ECO:0000313" key="3">
    <source>
        <dbReference type="Proteomes" id="UP000822688"/>
    </source>
</evidence>
<evidence type="ECO:0000256" key="1">
    <source>
        <dbReference type="SAM" id="SignalP"/>
    </source>
</evidence>
<name>A0A8T0IWE6_CERPU</name>
<evidence type="ECO:0000313" key="2">
    <source>
        <dbReference type="EMBL" id="KAG0587537.1"/>
    </source>
</evidence>
<dbReference type="AlphaFoldDB" id="A0A8T0IWE6"/>
<dbReference type="EMBL" id="CM026422">
    <property type="protein sequence ID" value="KAG0587537.1"/>
    <property type="molecule type" value="Genomic_DNA"/>
</dbReference>
<comment type="caution">
    <text evidence="2">The sequence shown here is derived from an EMBL/GenBank/DDBJ whole genome shotgun (WGS) entry which is preliminary data.</text>
</comment>
<feature type="chain" id="PRO_5035802057" evidence="1">
    <location>
        <begin position="19"/>
        <end position="55"/>
    </location>
</feature>
<reference evidence="2" key="1">
    <citation type="submission" date="2020-06" db="EMBL/GenBank/DDBJ databases">
        <title>WGS assembly of Ceratodon purpureus strain R40.</title>
        <authorList>
            <person name="Carey S.B."/>
            <person name="Jenkins J."/>
            <person name="Shu S."/>
            <person name="Lovell J.T."/>
            <person name="Sreedasyam A."/>
            <person name="Maumus F."/>
            <person name="Tiley G.P."/>
            <person name="Fernandez-Pozo N."/>
            <person name="Barry K."/>
            <person name="Chen C."/>
            <person name="Wang M."/>
            <person name="Lipzen A."/>
            <person name="Daum C."/>
            <person name="Saski C.A."/>
            <person name="Payton A.C."/>
            <person name="Mcbreen J.C."/>
            <person name="Conrad R.E."/>
            <person name="Kollar L.M."/>
            <person name="Olsson S."/>
            <person name="Huttunen S."/>
            <person name="Landis J.B."/>
            <person name="Wickett N.J."/>
            <person name="Johnson M.G."/>
            <person name="Rensing S.A."/>
            <person name="Grimwood J."/>
            <person name="Schmutz J."/>
            <person name="Mcdaniel S.F."/>
        </authorList>
    </citation>
    <scope>NUCLEOTIDE SEQUENCE</scope>
    <source>
        <strain evidence="2">R40</strain>
    </source>
</reference>